<gene>
    <name evidence="1" type="ORF">GJ668_19550</name>
</gene>
<name>A0A6N8EHX8_9GAMM</name>
<reference evidence="1 2" key="1">
    <citation type="submission" date="2019-11" db="EMBL/GenBank/DDBJ databases">
        <title>Whole-genome sequence of the anaerobic purple sulfur bacterium Allochromatium palmeri DSM 15591.</title>
        <authorList>
            <person name="Kyndt J.A."/>
            <person name="Meyer T.E."/>
        </authorList>
    </citation>
    <scope>NUCLEOTIDE SEQUENCE [LARGE SCALE GENOMIC DNA]</scope>
    <source>
        <strain evidence="1 2">DSM 15591</strain>
    </source>
</reference>
<dbReference type="Proteomes" id="UP000434044">
    <property type="component" value="Unassembled WGS sequence"/>
</dbReference>
<comment type="caution">
    <text evidence="1">The sequence shown here is derived from an EMBL/GenBank/DDBJ whole genome shotgun (WGS) entry which is preliminary data.</text>
</comment>
<dbReference type="EMBL" id="WNKT01000106">
    <property type="protein sequence ID" value="MTW23221.1"/>
    <property type="molecule type" value="Genomic_DNA"/>
</dbReference>
<keyword evidence="2" id="KW-1185">Reference proteome</keyword>
<proteinExistence type="predicted"/>
<sequence length="53" mass="5338">MDSYEAALLAAAVAAGLATLCSIGLGTPRERLSGVECLSIDDSDGSNVTLNPK</sequence>
<accession>A0A6N8EHX8</accession>
<evidence type="ECO:0000313" key="1">
    <source>
        <dbReference type="EMBL" id="MTW23221.1"/>
    </source>
</evidence>
<evidence type="ECO:0000313" key="2">
    <source>
        <dbReference type="Proteomes" id="UP000434044"/>
    </source>
</evidence>
<protein>
    <submittedName>
        <fullName evidence="1">Uncharacterized protein</fullName>
    </submittedName>
</protein>
<dbReference type="AlphaFoldDB" id="A0A6N8EHX8"/>
<dbReference type="RefSeq" id="WP_155451756.1">
    <property type="nucleotide sequence ID" value="NZ_WNKT01000106.1"/>
</dbReference>
<organism evidence="1 2">
    <name type="scientific">Allochromatium palmeri</name>
    <dbReference type="NCBI Taxonomy" id="231048"/>
    <lineage>
        <taxon>Bacteria</taxon>
        <taxon>Pseudomonadati</taxon>
        <taxon>Pseudomonadota</taxon>
        <taxon>Gammaproteobacteria</taxon>
        <taxon>Chromatiales</taxon>
        <taxon>Chromatiaceae</taxon>
        <taxon>Allochromatium</taxon>
    </lineage>
</organism>